<comment type="caution">
    <text evidence="2">The sequence shown here is derived from an EMBL/GenBank/DDBJ whole genome shotgun (WGS) entry which is preliminary data.</text>
</comment>
<dbReference type="EMBL" id="JAPOHD010000005">
    <property type="protein sequence ID" value="MCY1719130.1"/>
    <property type="molecule type" value="Genomic_DNA"/>
</dbReference>
<organism evidence="2 3">
    <name type="scientific">Draconibacterium aestuarii</name>
    <dbReference type="NCBI Taxonomy" id="2998507"/>
    <lineage>
        <taxon>Bacteria</taxon>
        <taxon>Pseudomonadati</taxon>
        <taxon>Bacteroidota</taxon>
        <taxon>Bacteroidia</taxon>
        <taxon>Marinilabiliales</taxon>
        <taxon>Prolixibacteraceae</taxon>
        <taxon>Draconibacterium</taxon>
    </lineage>
</organism>
<evidence type="ECO:0000313" key="2">
    <source>
        <dbReference type="EMBL" id="MCY1719130.1"/>
    </source>
</evidence>
<dbReference type="AlphaFoldDB" id="A0A9X3J600"/>
<evidence type="ECO:0000256" key="1">
    <source>
        <dbReference type="SAM" id="MobiDB-lite"/>
    </source>
</evidence>
<dbReference type="Proteomes" id="UP001145087">
    <property type="component" value="Unassembled WGS sequence"/>
</dbReference>
<sequence length="53" mass="6551">MTKKKFNRKQADKYYRETLEMMNRAREMEEKEKWYNQPWPEEPLHPSSSSGTK</sequence>
<name>A0A9X3J600_9BACT</name>
<reference evidence="2" key="1">
    <citation type="submission" date="2022-11" db="EMBL/GenBank/DDBJ databases">
        <title>Marilongibacter aestuarii gen. nov., sp. nov., isolated from tidal flat sediment.</title>
        <authorList>
            <person name="Jiayan W."/>
        </authorList>
    </citation>
    <scope>NUCLEOTIDE SEQUENCE</scope>
    <source>
        <strain evidence="2">Z1-6</strain>
    </source>
</reference>
<protein>
    <submittedName>
        <fullName evidence="2">Uncharacterized protein</fullName>
    </submittedName>
</protein>
<gene>
    <name evidence="2" type="ORF">OU798_02170</name>
</gene>
<evidence type="ECO:0000313" key="3">
    <source>
        <dbReference type="Proteomes" id="UP001145087"/>
    </source>
</evidence>
<feature type="region of interest" description="Disordered" evidence="1">
    <location>
        <begin position="27"/>
        <end position="53"/>
    </location>
</feature>
<keyword evidence="3" id="KW-1185">Reference proteome</keyword>
<dbReference type="RefSeq" id="WP_343331466.1">
    <property type="nucleotide sequence ID" value="NZ_JAPOHD010000005.1"/>
</dbReference>
<proteinExistence type="predicted"/>
<accession>A0A9X3J600</accession>